<evidence type="ECO:0000256" key="1">
    <source>
        <dbReference type="SAM" id="MobiDB-lite"/>
    </source>
</evidence>
<name>A0ABW7JLJ3_9NOCA</name>
<proteinExistence type="predicted"/>
<reference evidence="2 3" key="1">
    <citation type="submission" date="2024-10" db="EMBL/GenBank/DDBJ databases">
        <authorList>
            <person name="Riesco R."/>
        </authorList>
    </citation>
    <scope>NUCLEOTIDE SEQUENCE [LARGE SCALE GENOMIC DNA]</scope>
    <source>
        <strain evidence="2 3">NCIMB 15449</strain>
    </source>
</reference>
<evidence type="ECO:0000313" key="2">
    <source>
        <dbReference type="EMBL" id="MFH5208605.1"/>
    </source>
</evidence>
<protein>
    <submittedName>
        <fullName evidence="2">Uncharacterized protein</fullName>
    </submittedName>
</protein>
<comment type="caution">
    <text evidence="2">The sequence shown here is derived from an EMBL/GenBank/DDBJ whole genome shotgun (WGS) entry which is preliminary data.</text>
</comment>
<gene>
    <name evidence="2" type="ORF">ACHIPZ_10395</name>
</gene>
<dbReference type="RefSeq" id="WP_395114104.1">
    <property type="nucleotide sequence ID" value="NZ_JBIMSO010000042.1"/>
</dbReference>
<sequence>MDDEAQLVAQVALEATAEACSVSGLTDAWRTLIQDVYSANLDRYEPDELGDTPLTLGIQCSDNLKTRAIRRFALEDNEPTDRHWHIDGLHVSSPGNTLTFSLGSTRVVTMKTPFSAGRTPLWDHIGDWEQDSQIRLSIATENSRVLAYQTHPTSAFTLFPHSGCPGVVRNYMLLWAGEPDSPSTAGWLGIPVLGDSAFIARKQLWWDEVPTQIPTKTRSNRGPHFDERRAAAPEVTLKQRRRDGQA</sequence>
<evidence type="ECO:0000313" key="3">
    <source>
        <dbReference type="Proteomes" id="UP001609175"/>
    </source>
</evidence>
<dbReference type="Proteomes" id="UP001609175">
    <property type="component" value="Unassembled WGS sequence"/>
</dbReference>
<dbReference type="EMBL" id="JBIMSO010000042">
    <property type="protein sequence ID" value="MFH5208605.1"/>
    <property type="molecule type" value="Genomic_DNA"/>
</dbReference>
<organism evidence="2 3">
    <name type="scientific">Antrihabitans spumae</name>
    <dbReference type="NCBI Taxonomy" id="3373370"/>
    <lineage>
        <taxon>Bacteria</taxon>
        <taxon>Bacillati</taxon>
        <taxon>Actinomycetota</taxon>
        <taxon>Actinomycetes</taxon>
        <taxon>Mycobacteriales</taxon>
        <taxon>Nocardiaceae</taxon>
        <taxon>Antrihabitans</taxon>
    </lineage>
</organism>
<feature type="region of interest" description="Disordered" evidence="1">
    <location>
        <begin position="213"/>
        <end position="246"/>
    </location>
</feature>
<accession>A0ABW7JLJ3</accession>